<evidence type="ECO:0000313" key="3">
    <source>
        <dbReference type="Proteomes" id="UP001515480"/>
    </source>
</evidence>
<evidence type="ECO:0000313" key="2">
    <source>
        <dbReference type="EMBL" id="KAL1519754.1"/>
    </source>
</evidence>
<dbReference type="EMBL" id="JBGBPQ010000009">
    <property type="protein sequence ID" value="KAL1519754.1"/>
    <property type="molecule type" value="Genomic_DNA"/>
</dbReference>
<feature type="compositionally biased region" description="Pro residues" evidence="1">
    <location>
        <begin position="43"/>
        <end position="57"/>
    </location>
</feature>
<dbReference type="AlphaFoldDB" id="A0AB34JDB3"/>
<dbReference type="Proteomes" id="UP001515480">
    <property type="component" value="Unassembled WGS sequence"/>
</dbReference>
<reference evidence="2 3" key="1">
    <citation type="journal article" date="2024" name="Science">
        <title>Giant polyketide synthase enzymes in the biosynthesis of giant marine polyether toxins.</title>
        <authorList>
            <person name="Fallon T.R."/>
            <person name="Shende V.V."/>
            <person name="Wierzbicki I.H."/>
            <person name="Pendleton A.L."/>
            <person name="Watervoot N.F."/>
            <person name="Auber R.P."/>
            <person name="Gonzalez D.J."/>
            <person name="Wisecaver J.H."/>
            <person name="Moore B.S."/>
        </authorList>
    </citation>
    <scope>NUCLEOTIDE SEQUENCE [LARGE SCALE GENOMIC DNA]</scope>
    <source>
        <strain evidence="2 3">12B1</strain>
    </source>
</reference>
<gene>
    <name evidence="2" type="ORF">AB1Y20_023262</name>
</gene>
<proteinExistence type="predicted"/>
<feature type="compositionally biased region" description="Low complexity" evidence="1">
    <location>
        <begin position="80"/>
        <end position="95"/>
    </location>
</feature>
<feature type="compositionally biased region" description="Basic and acidic residues" evidence="1">
    <location>
        <begin position="26"/>
        <end position="36"/>
    </location>
</feature>
<comment type="caution">
    <text evidence="2">The sequence shown here is derived from an EMBL/GenBank/DDBJ whole genome shotgun (WGS) entry which is preliminary data.</text>
</comment>
<organism evidence="2 3">
    <name type="scientific">Prymnesium parvum</name>
    <name type="common">Toxic golden alga</name>
    <dbReference type="NCBI Taxonomy" id="97485"/>
    <lineage>
        <taxon>Eukaryota</taxon>
        <taxon>Haptista</taxon>
        <taxon>Haptophyta</taxon>
        <taxon>Prymnesiophyceae</taxon>
        <taxon>Prymnesiales</taxon>
        <taxon>Prymnesiaceae</taxon>
        <taxon>Prymnesium</taxon>
    </lineage>
</organism>
<name>A0AB34JDB3_PRYPA</name>
<accession>A0AB34JDB3</accession>
<protein>
    <submittedName>
        <fullName evidence="2">Uncharacterized protein</fullName>
    </submittedName>
</protein>
<keyword evidence="3" id="KW-1185">Reference proteome</keyword>
<feature type="compositionally biased region" description="Low complexity" evidence="1">
    <location>
        <begin position="16"/>
        <end position="25"/>
    </location>
</feature>
<sequence length="146" mass="15547">MVEAPPTDQSDRSLEELQQSLQSSLERMRQLREALHEPTPSSDLPPSPPPPQPPLPHGPTASEESHRTALLGGSPDTALSESCPSPQSPASQRSPDGTISARRPLLLDLILDRADQLFSCGAPRKAAGGEPCCTLCVAKRIQKPSS</sequence>
<evidence type="ECO:0000256" key="1">
    <source>
        <dbReference type="SAM" id="MobiDB-lite"/>
    </source>
</evidence>
<feature type="region of interest" description="Disordered" evidence="1">
    <location>
        <begin position="1"/>
        <end position="101"/>
    </location>
</feature>